<dbReference type="Proteomes" id="UP000001542">
    <property type="component" value="Unassembled WGS sequence"/>
</dbReference>
<dbReference type="KEGG" id="tva:4755932"/>
<dbReference type="InParanoid" id="A2FAC2"/>
<reference evidence="2" key="2">
    <citation type="journal article" date="2007" name="Science">
        <title>Draft genome sequence of the sexually transmitted pathogen Trichomonas vaginalis.</title>
        <authorList>
            <person name="Carlton J.M."/>
            <person name="Hirt R.P."/>
            <person name="Silva J.C."/>
            <person name="Delcher A.L."/>
            <person name="Schatz M."/>
            <person name="Zhao Q."/>
            <person name="Wortman J.R."/>
            <person name="Bidwell S.L."/>
            <person name="Alsmark U.C.M."/>
            <person name="Besteiro S."/>
            <person name="Sicheritz-Ponten T."/>
            <person name="Noel C.J."/>
            <person name="Dacks J.B."/>
            <person name="Foster P.G."/>
            <person name="Simillion C."/>
            <person name="Van de Peer Y."/>
            <person name="Miranda-Saavedra D."/>
            <person name="Barton G.J."/>
            <person name="Westrop G.D."/>
            <person name="Mueller S."/>
            <person name="Dessi D."/>
            <person name="Fiori P.L."/>
            <person name="Ren Q."/>
            <person name="Paulsen I."/>
            <person name="Zhang H."/>
            <person name="Bastida-Corcuera F.D."/>
            <person name="Simoes-Barbosa A."/>
            <person name="Brown M.T."/>
            <person name="Hayes R.D."/>
            <person name="Mukherjee M."/>
            <person name="Okumura C.Y."/>
            <person name="Schneider R."/>
            <person name="Smith A.J."/>
            <person name="Vanacova S."/>
            <person name="Villalvazo M."/>
            <person name="Haas B.J."/>
            <person name="Pertea M."/>
            <person name="Feldblyum T.V."/>
            <person name="Utterback T.R."/>
            <person name="Shu C.L."/>
            <person name="Osoegawa K."/>
            <person name="de Jong P.J."/>
            <person name="Hrdy I."/>
            <person name="Horvathova L."/>
            <person name="Zubacova Z."/>
            <person name="Dolezal P."/>
            <person name="Malik S.B."/>
            <person name="Logsdon J.M. Jr."/>
            <person name="Henze K."/>
            <person name="Gupta A."/>
            <person name="Wang C.C."/>
            <person name="Dunne R.L."/>
            <person name="Upcroft J.A."/>
            <person name="Upcroft P."/>
            <person name="White O."/>
            <person name="Salzberg S.L."/>
            <person name="Tang P."/>
            <person name="Chiu C.-H."/>
            <person name="Lee Y.-S."/>
            <person name="Embley T.M."/>
            <person name="Coombs G.H."/>
            <person name="Mottram J.C."/>
            <person name="Tachezy J."/>
            <person name="Fraser-Liggett C.M."/>
            <person name="Johnson P.J."/>
        </authorList>
    </citation>
    <scope>NUCLEOTIDE SEQUENCE [LARGE SCALE GENOMIC DNA]</scope>
    <source>
        <strain evidence="2">G3</strain>
    </source>
</reference>
<accession>A2FAC2</accession>
<dbReference type="InterPro" id="IPR051291">
    <property type="entry name" value="CIMAP"/>
</dbReference>
<dbReference type="InterPro" id="IPR010736">
    <property type="entry name" value="SHIPPO-rpt"/>
</dbReference>
<dbReference type="OrthoDB" id="10589816at2759"/>
<feature type="compositionally biased region" description="Basic and acidic residues" evidence="1">
    <location>
        <begin position="224"/>
        <end position="256"/>
    </location>
</feature>
<reference evidence="2" key="1">
    <citation type="submission" date="2006-10" db="EMBL/GenBank/DDBJ databases">
        <authorList>
            <person name="Amadeo P."/>
            <person name="Zhao Q."/>
            <person name="Wortman J."/>
            <person name="Fraser-Liggett C."/>
            <person name="Carlton J."/>
        </authorList>
    </citation>
    <scope>NUCLEOTIDE SEQUENCE</scope>
    <source>
        <strain evidence="2">G3</strain>
    </source>
</reference>
<evidence type="ECO:0000313" key="3">
    <source>
        <dbReference type="Proteomes" id="UP000001542"/>
    </source>
</evidence>
<sequence length="256" mass="28734">MPPRRPATTMDGRGSFNISIPAGAKTLQFKTARFNEDKKYKYISSAPDDFGNHSPHWTIGCPRSDPPVPPETPGPGQYNIPVVGITRNCSSAIGHRSETNYATITSGVDYRSNRVFPEIRRSTIGASTNVHFYDRDETPAPTYVPPGLTPQKITIGQKYQERSLDYNVGPADYTPVAIDLPNLPAYSFPRAQLVKRGLNDNRPCPGLDSTSETPGPGSYNVVPELRRPKKWTEKLRVHPKRYTREHEPYDRPWARQ</sequence>
<dbReference type="VEuPathDB" id="TrichDB:TVAGG3_0916720"/>
<dbReference type="AlphaFoldDB" id="A2FAC2"/>
<dbReference type="RefSeq" id="XP_001311069.1">
    <property type="nucleotide sequence ID" value="XM_001311068.1"/>
</dbReference>
<dbReference type="PANTHER" id="PTHR21580:SF60">
    <property type="entry name" value="SPERM-TAIL PG-RICH REPEAT-CONTAINING PROTEIN 2"/>
    <property type="match status" value="1"/>
</dbReference>
<name>A2FAC2_TRIV3</name>
<dbReference type="Pfam" id="PF07004">
    <property type="entry name" value="SHIPPO-rpt"/>
    <property type="match status" value="2"/>
</dbReference>
<gene>
    <name evidence="2" type="ORF">TVAG_332490</name>
</gene>
<evidence type="ECO:0000313" key="2">
    <source>
        <dbReference type="EMBL" id="EAX98139.1"/>
    </source>
</evidence>
<dbReference type="PANTHER" id="PTHR21580">
    <property type="entry name" value="SHIPPO-1-RELATED"/>
    <property type="match status" value="1"/>
</dbReference>
<keyword evidence="3" id="KW-1185">Reference proteome</keyword>
<feature type="region of interest" description="Disordered" evidence="1">
    <location>
        <begin position="199"/>
        <end position="256"/>
    </location>
</feature>
<protein>
    <submittedName>
        <fullName evidence="2">Uncharacterized protein</fullName>
    </submittedName>
</protein>
<organism evidence="2 3">
    <name type="scientific">Trichomonas vaginalis (strain ATCC PRA-98 / G3)</name>
    <dbReference type="NCBI Taxonomy" id="412133"/>
    <lineage>
        <taxon>Eukaryota</taxon>
        <taxon>Metamonada</taxon>
        <taxon>Parabasalia</taxon>
        <taxon>Trichomonadida</taxon>
        <taxon>Trichomonadidae</taxon>
        <taxon>Trichomonas</taxon>
    </lineage>
</organism>
<dbReference type="VEuPathDB" id="TrichDB:TVAG_332490"/>
<dbReference type="EMBL" id="DS113686">
    <property type="protein sequence ID" value="EAX98139.1"/>
    <property type="molecule type" value="Genomic_DNA"/>
</dbReference>
<proteinExistence type="predicted"/>
<evidence type="ECO:0000256" key="1">
    <source>
        <dbReference type="SAM" id="MobiDB-lite"/>
    </source>
</evidence>